<keyword evidence="4" id="KW-1003">Cell membrane</keyword>
<dbReference type="FunFam" id="1.20.120.1780:FF:000001">
    <property type="entry name" value="4-hydroxybenzoate octaprenyltransferase"/>
    <property type="match status" value="1"/>
</dbReference>
<accession>V2Q2I6</accession>
<dbReference type="InterPro" id="IPR000537">
    <property type="entry name" value="UbiA_prenyltransferase"/>
</dbReference>
<dbReference type="Proteomes" id="UP000017429">
    <property type="component" value="Chromosome"/>
</dbReference>
<name>V2Q2I6_9BACT</name>
<dbReference type="OrthoDB" id="9782418at2"/>
<comment type="cofactor">
    <cofactor evidence="1">
        <name>Mg(2+)</name>
        <dbReference type="ChEBI" id="CHEBI:18420"/>
    </cofactor>
</comment>
<evidence type="ECO:0000256" key="4">
    <source>
        <dbReference type="ARBA" id="ARBA00022475"/>
    </source>
</evidence>
<dbReference type="Pfam" id="PF01040">
    <property type="entry name" value="UbiA"/>
    <property type="match status" value="1"/>
</dbReference>
<keyword evidence="10" id="KW-0472">Membrane</keyword>
<keyword evidence="8" id="KW-0812">Transmembrane</keyword>
<evidence type="ECO:0000256" key="2">
    <source>
        <dbReference type="ARBA" id="ARBA00004141"/>
    </source>
</evidence>
<evidence type="ECO:0000256" key="7">
    <source>
        <dbReference type="ARBA" id="ARBA00022688"/>
    </source>
</evidence>
<comment type="subcellular location">
    <subcellularLocation>
        <location evidence="2">Membrane</location>
        <topology evidence="2">Multi-pass membrane protein</topology>
    </subcellularLocation>
</comment>
<dbReference type="InterPro" id="IPR006371">
    <property type="entry name" value="Polyprenyltransferase_UbiA-li"/>
</dbReference>
<dbReference type="EC" id="2.5.1.39" evidence="11"/>
<dbReference type="eggNOG" id="COG0382">
    <property type="taxonomic scope" value="Bacteria"/>
</dbReference>
<evidence type="ECO:0000256" key="9">
    <source>
        <dbReference type="ARBA" id="ARBA00022989"/>
    </source>
</evidence>
<dbReference type="Gene3D" id="1.10.357.140">
    <property type="entry name" value="UbiA prenyltransferase"/>
    <property type="match status" value="1"/>
</dbReference>
<sequence>MNSFFAFIKMIKLEHSLFALPFAFVGMILAANGLPSWNIILWVVVAMVGARSAAMGINRYADAEIDARNPRTASREIPAGNISKKAALFYILLSLAVYFAAAFMLNRLTAILSPVPVLIFILYAYAKRFTNFCHIILGIALGLAPICAWIAVTGRVDTAPFILGSAVILWVAGFDILYAVQDIEYDRKEGLHSIPAVFGTGGSLIIARVLHFAAICLFISLMAFTNLGYIYLAGVLLSGALMAYEHSLVSKDDLSKLNLAFFNMNAYISITIMIFTIIDIWVGK</sequence>
<evidence type="ECO:0000256" key="5">
    <source>
        <dbReference type="ARBA" id="ARBA00022519"/>
    </source>
</evidence>
<reference evidence="12" key="3">
    <citation type="submission" date="2022-06" db="EMBL/GenBank/DDBJ databases">
        <title>Resources to Facilitate Use of the Altered Schaedler Flora (ASF) Mouse Model to Study Microbiome Function.</title>
        <authorList>
            <person name="Proctor A."/>
            <person name="Parvinroo S."/>
            <person name="Richie T."/>
            <person name="Jia X."/>
            <person name="Lee S.T.M."/>
            <person name="Karp P.D."/>
            <person name="Paley S."/>
            <person name="Kostic A.D."/>
            <person name="Pierre J.F."/>
            <person name="Wannemuehler M.J."/>
            <person name="Phillips G.J."/>
        </authorList>
    </citation>
    <scope>NUCLEOTIDE SEQUENCE</scope>
    <source>
        <strain evidence="12">ASF457</strain>
    </source>
</reference>
<dbReference type="Gene3D" id="1.20.120.1780">
    <property type="entry name" value="UbiA prenyltransferase"/>
    <property type="match status" value="1"/>
</dbReference>
<keyword evidence="7" id="KW-0831">Ubiquinone biosynthesis</keyword>
<evidence type="ECO:0000256" key="3">
    <source>
        <dbReference type="ARBA" id="ARBA00005985"/>
    </source>
</evidence>
<dbReference type="CDD" id="cd13959">
    <property type="entry name" value="PT_UbiA_COQ2"/>
    <property type="match status" value="1"/>
</dbReference>
<reference evidence="12" key="1">
    <citation type="journal article" date="2014" name="Genome Announc.">
        <title>Draft genome sequences of the altered schaedler flora, a defined bacterial community from gnotobiotic mice.</title>
        <authorList>
            <person name="Wannemuehler M.J."/>
            <person name="Overstreet A.M."/>
            <person name="Ward D.V."/>
            <person name="Phillips G.J."/>
        </authorList>
    </citation>
    <scope>NUCLEOTIDE SEQUENCE</scope>
    <source>
        <strain evidence="12">ASF457</strain>
    </source>
</reference>
<keyword evidence="9" id="KW-1133">Transmembrane helix</keyword>
<dbReference type="FunFam" id="1.10.357.140:FF:000008">
    <property type="entry name" value="4-hydroxybenzoate octaprenyltransferase"/>
    <property type="match status" value="1"/>
</dbReference>
<evidence type="ECO:0000256" key="8">
    <source>
        <dbReference type="ARBA" id="ARBA00022692"/>
    </source>
</evidence>
<comment type="similarity">
    <text evidence="3">Belongs to the UbiA prenyltransferase family.</text>
</comment>
<evidence type="ECO:0000313" key="12">
    <source>
        <dbReference type="EMBL" id="USF23715.1"/>
    </source>
</evidence>
<dbReference type="InterPro" id="IPR039653">
    <property type="entry name" value="Prenyltransferase"/>
</dbReference>
<keyword evidence="6 12" id="KW-0808">Transferase</keyword>
<evidence type="ECO:0000256" key="10">
    <source>
        <dbReference type="ARBA" id="ARBA00023136"/>
    </source>
</evidence>
<dbReference type="RefSeq" id="WP_023275087.1">
    <property type="nucleotide sequence ID" value="NZ_CP097562.1"/>
</dbReference>
<protein>
    <recommendedName>
        <fullName evidence="11">4-hydroxybenzoate polyprenyltransferase</fullName>
        <ecNumber evidence="11">2.5.1.39</ecNumber>
    </recommendedName>
</protein>
<organism evidence="12 13">
    <name type="scientific">Mucispirillum schaedleri ASF457</name>
    <dbReference type="NCBI Taxonomy" id="1379858"/>
    <lineage>
        <taxon>Bacteria</taxon>
        <taxon>Pseudomonadati</taxon>
        <taxon>Deferribacterota</taxon>
        <taxon>Deferribacteres</taxon>
        <taxon>Deferribacterales</taxon>
        <taxon>Mucispirillaceae</taxon>
        <taxon>Mucispirillum</taxon>
    </lineage>
</organism>
<dbReference type="AlphaFoldDB" id="V2Q2I6"/>
<dbReference type="KEGG" id="msch:N508_000782"/>
<evidence type="ECO:0000256" key="11">
    <source>
        <dbReference type="ARBA" id="ARBA00034524"/>
    </source>
</evidence>
<evidence type="ECO:0000256" key="1">
    <source>
        <dbReference type="ARBA" id="ARBA00001946"/>
    </source>
</evidence>
<proteinExistence type="inferred from homology"/>
<reference evidence="12" key="2">
    <citation type="submission" date="2022-05" db="EMBL/GenBank/DDBJ databases">
        <authorList>
            <person name="Proctor A.L."/>
            <person name="Phillips G.J."/>
            <person name="Wannemuehler M.J."/>
        </authorList>
    </citation>
    <scope>NUCLEOTIDE SEQUENCE</scope>
    <source>
        <strain evidence="12">ASF457</strain>
    </source>
</reference>
<dbReference type="EMBL" id="CP097562">
    <property type="protein sequence ID" value="USF23715.1"/>
    <property type="molecule type" value="Genomic_DNA"/>
</dbReference>
<keyword evidence="5" id="KW-0997">Cell inner membrane</keyword>
<dbReference type="NCBIfam" id="TIGR01475">
    <property type="entry name" value="ubiA_other"/>
    <property type="match status" value="1"/>
</dbReference>
<dbReference type="GO" id="GO:0005886">
    <property type="term" value="C:plasma membrane"/>
    <property type="evidence" value="ECO:0007669"/>
    <property type="project" value="TreeGrafter"/>
</dbReference>
<gene>
    <name evidence="12" type="primary">ubiA</name>
    <name evidence="12" type="ORF">N508_000782</name>
</gene>
<dbReference type="GO" id="GO:0008412">
    <property type="term" value="F:4-hydroxybenzoate polyprenyltransferase activity"/>
    <property type="evidence" value="ECO:0007669"/>
    <property type="project" value="UniProtKB-EC"/>
</dbReference>
<dbReference type="InterPro" id="IPR044878">
    <property type="entry name" value="UbiA_sf"/>
</dbReference>
<evidence type="ECO:0000313" key="13">
    <source>
        <dbReference type="Proteomes" id="UP000017429"/>
    </source>
</evidence>
<dbReference type="PANTHER" id="PTHR11048">
    <property type="entry name" value="PRENYLTRANSFERASES"/>
    <property type="match status" value="1"/>
</dbReference>
<evidence type="ECO:0000256" key="6">
    <source>
        <dbReference type="ARBA" id="ARBA00022679"/>
    </source>
</evidence>
<keyword evidence="13" id="KW-1185">Reference proteome</keyword>
<dbReference type="GO" id="GO:0006744">
    <property type="term" value="P:ubiquinone biosynthetic process"/>
    <property type="evidence" value="ECO:0007669"/>
    <property type="project" value="UniProtKB-KW"/>
</dbReference>
<dbReference type="PANTHER" id="PTHR11048:SF28">
    <property type="entry name" value="4-HYDROXYBENZOATE POLYPRENYLTRANSFERASE, MITOCHONDRIAL"/>
    <property type="match status" value="1"/>
</dbReference>